<sequence>MLGSKYQNTSNWARLYRLKRAKYSYVNVNIKAFGTCISVPDVPDLNSMTRQIIQPLSLVLQHKTPSTVAYPARQASSQLPGGSQKFQRPVRIRAGCWAACSELSAPACGRTRSRGERMLARLQGAPRSLFGAILQWREPP</sequence>
<name>A0A0A9BT22_ARUDO</name>
<reference evidence="1" key="1">
    <citation type="submission" date="2014-09" db="EMBL/GenBank/DDBJ databases">
        <authorList>
            <person name="Magalhaes I.L.F."/>
            <person name="Oliveira U."/>
            <person name="Santos F.R."/>
            <person name="Vidigal T.H.D.A."/>
            <person name="Brescovit A.D."/>
            <person name="Santos A.J."/>
        </authorList>
    </citation>
    <scope>NUCLEOTIDE SEQUENCE</scope>
    <source>
        <tissue evidence="1">Shoot tissue taken approximately 20 cm above the soil surface</tissue>
    </source>
</reference>
<dbReference type="AlphaFoldDB" id="A0A0A9BT22"/>
<dbReference type="EMBL" id="GBRH01233570">
    <property type="protein sequence ID" value="JAD64325.1"/>
    <property type="molecule type" value="Transcribed_RNA"/>
</dbReference>
<reference evidence="1" key="2">
    <citation type="journal article" date="2015" name="Data Brief">
        <title>Shoot transcriptome of the giant reed, Arundo donax.</title>
        <authorList>
            <person name="Barrero R.A."/>
            <person name="Guerrero F.D."/>
            <person name="Moolhuijzen P."/>
            <person name="Goolsby J.A."/>
            <person name="Tidwell J."/>
            <person name="Bellgard S.E."/>
            <person name="Bellgard M.I."/>
        </authorList>
    </citation>
    <scope>NUCLEOTIDE SEQUENCE</scope>
    <source>
        <tissue evidence="1">Shoot tissue taken approximately 20 cm above the soil surface</tissue>
    </source>
</reference>
<accession>A0A0A9BT22</accession>
<protein>
    <submittedName>
        <fullName evidence="1">Uncharacterized protein</fullName>
    </submittedName>
</protein>
<evidence type="ECO:0000313" key="1">
    <source>
        <dbReference type="EMBL" id="JAD64325.1"/>
    </source>
</evidence>
<proteinExistence type="predicted"/>
<organism evidence="1">
    <name type="scientific">Arundo donax</name>
    <name type="common">Giant reed</name>
    <name type="synonym">Donax arundinaceus</name>
    <dbReference type="NCBI Taxonomy" id="35708"/>
    <lineage>
        <taxon>Eukaryota</taxon>
        <taxon>Viridiplantae</taxon>
        <taxon>Streptophyta</taxon>
        <taxon>Embryophyta</taxon>
        <taxon>Tracheophyta</taxon>
        <taxon>Spermatophyta</taxon>
        <taxon>Magnoliopsida</taxon>
        <taxon>Liliopsida</taxon>
        <taxon>Poales</taxon>
        <taxon>Poaceae</taxon>
        <taxon>PACMAD clade</taxon>
        <taxon>Arundinoideae</taxon>
        <taxon>Arundineae</taxon>
        <taxon>Arundo</taxon>
    </lineage>
</organism>